<dbReference type="GO" id="GO:0051028">
    <property type="term" value="P:mRNA transport"/>
    <property type="evidence" value="ECO:0007669"/>
    <property type="project" value="UniProtKB-UniRule"/>
</dbReference>
<evidence type="ECO:0000256" key="6">
    <source>
        <dbReference type="SAM" id="MobiDB-lite"/>
    </source>
</evidence>
<dbReference type="PROSITE" id="PS51472">
    <property type="entry name" value="RRM_NUP35"/>
    <property type="match status" value="1"/>
</dbReference>
<keyword evidence="5" id="KW-0539">Nucleus</keyword>
<comment type="caution">
    <text evidence="8">The sequence shown here is derived from an EMBL/GenBank/DDBJ whole genome shotgun (WGS) entry which is preliminary data.</text>
</comment>
<dbReference type="Proteomes" id="UP000320762">
    <property type="component" value="Unassembled WGS sequence"/>
</dbReference>
<protein>
    <recommendedName>
        <fullName evidence="7">RRM Nup35-type domain-containing protein</fullName>
    </recommendedName>
</protein>
<feature type="domain" description="RRM Nup35-type" evidence="7">
    <location>
        <begin position="165"/>
        <end position="244"/>
    </location>
</feature>
<keyword evidence="3" id="KW-0811">Translocation</keyword>
<accession>A0A550CLZ9</accession>
<comment type="subcellular location">
    <subcellularLocation>
        <location evidence="1">Nucleus</location>
        <location evidence="1">Nuclear pore complex</location>
    </subcellularLocation>
</comment>
<evidence type="ECO:0000256" key="2">
    <source>
        <dbReference type="ARBA" id="ARBA00022927"/>
    </source>
</evidence>
<dbReference type="InterPro" id="IPR035979">
    <property type="entry name" value="RBD_domain_sf"/>
</dbReference>
<evidence type="ECO:0000256" key="1">
    <source>
        <dbReference type="ARBA" id="ARBA00004567"/>
    </source>
</evidence>
<dbReference type="GO" id="GO:0015031">
    <property type="term" value="P:protein transport"/>
    <property type="evidence" value="ECO:0007669"/>
    <property type="project" value="UniProtKB-KW"/>
</dbReference>
<dbReference type="Pfam" id="PF05172">
    <property type="entry name" value="RRM_Nup35"/>
    <property type="match status" value="1"/>
</dbReference>
<dbReference type="InterPro" id="IPR007846">
    <property type="entry name" value="RRM_NUP35_dom"/>
</dbReference>
<sequence>MQSSGFQQPGLFSSTSNHHSQSNFMAWGGSSQAAPANAPPLNDSLTQSRSQYQTGYLISSQPSNPPQGSPRSDEPPMIQTKAKMSHVLTRGSNSEFGMESMFQSSRSRQPIADEDAPPTASINDLPNQMHVEPTPPQFQPRSSAFGFDIPQRRTPRPAQPQPPPSTSALFVLVFGFPPDEFITTAEYFQSLGDATEPERTDVANCFRIGYRNPTDALRAVRKNGEVLGNWMVGAIWADPAVAQAQLGPALLQSSGFVGSPTGSSPPASTGMEVDRPLVAPGTPNPNFHNSNFGSANAGFTPNSNLPAFGTPIKLGSSASVFKKNNPAAAAPATPVAATKPWGASGAGTPAAQTSPNKGVVAQVSDMLFGW</sequence>
<dbReference type="STRING" id="97359.A0A550CLZ9"/>
<dbReference type="EMBL" id="VDMD01000004">
    <property type="protein sequence ID" value="TRM65787.1"/>
    <property type="molecule type" value="Genomic_DNA"/>
</dbReference>
<feature type="compositionally biased region" description="Polar residues" evidence="6">
    <location>
        <begin position="1"/>
        <end position="34"/>
    </location>
</feature>
<evidence type="ECO:0000313" key="9">
    <source>
        <dbReference type="Proteomes" id="UP000320762"/>
    </source>
</evidence>
<evidence type="ECO:0000259" key="7">
    <source>
        <dbReference type="PROSITE" id="PS51472"/>
    </source>
</evidence>
<proteinExistence type="predicted"/>
<evidence type="ECO:0000256" key="3">
    <source>
        <dbReference type="ARBA" id="ARBA00023010"/>
    </source>
</evidence>
<dbReference type="InterPro" id="IPR012677">
    <property type="entry name" value="Nucleotide-bd_a/b_plait_sf"/>
</dbReference>
<keyword evidence="4 5" id="KW-0906">Nuclear pore complex</keyword>
<organism evidence="8 9">
    <name type="scientific">Schizophyllum amplum</name>
    <dbReference type="NCBI Taxonomy" id="97359"/>
    <lineage>
        <taxon>Eukaryota</taxon>
        <taxon>Fungi</taxon>
        <taxon>Dikarya</taxon>
        <taxon>Basidiomycota</taxon>
        <taxon>Agaricomycotina</taxon>
        <taxon>Agaricomycetes</taxon>
        <taxon>Agaricomycetidae</taxon>
        <taxon>Agaricales</taxon>
        <taxon>Schizophyllaceae</taxon>
        <taxon>Schizophyllum</taxon>
    </lineage>
</organism>
<dbReference type="SUPFAM" id="SSF54928">
    <property type="entry name" value="RNA-binding domain, RBD"/>
    <property type="match status" value="1"/>
</dbReference>
<evidence type="ECO:0000256" key="4">
    <source>
        <dbReference type="ARBA" id="ARBA00023132"/>
    </source>
</evidence>
<reference evidence="8 9" key="1">
    <citation type="journal article" date="2019" name="New Phytol.">
        <title>Comparative genomics reveals unique wood-decay strategies and fruiting body development in the Schizophyllaceae.</title>
        <authorList>
            <person name="Almasi E."/>
            <person name="Sahu N."/>
            <person name="Krizsan K."/>
            <person name="Balint B."/>
            <person name="Kovacs G.M."/>
            <person name="Kiss B."/>
            <person name="Cseklye J."/>
            <person name="Drula E."/>
            <person name="Henrissat B."/>
            <person name="Nagy I."/>
            <person name="Chovatia M."/>
            <person name="Adam C."/>
            <person name="LaButti K."/>
            <person name="Lipzen A."/>
            <person name="Riley R."/>
            <person name="Grigoriev I.V."/>
            <person name="Nagy L.G."/>
        </authorList>
    </citation>
    <scope>NUCLEOTIDE SEQUENCE [LARGE SCALE GENOMIC DNA]</scope>
    <source>
        <strain evidence="8 9">NL-1724</strain>
    </source>
</reference>
<evidence type="ECO:0000313" key="8">
    <source>
        <dbReference type="EMBL" id="TRM65787.1"/>
    </source>
</evidence>
<dbReference type="AlphaFoldDB" id="A0A550CLZ9"/>
<evidence type="ECO:0000256" key="5">
    <source>
        <dbReference type="PROSITE-ProRule" id="PRU00804"/>
    </source>
</evidence>
<dbReference type="Gene3D" id="3.30.70.330">
    <property type="match status" value="1"/>
</dbReference>
<keyword evidence="5" id="KW-0509">mRNA transport</keyword>
<dbReference type="GO" id="GO:0003676">
    <property type="term" value="F:nucleic acid binding"/>
    <property type="evidence" value="ECO:0007669"/>
    <property type="project" value="InterPro"/>
</dbReference>
<gene>
    <name evidence="8" type="ORF">BD626DRAFT_192099</name>
</gene>
<feature type="compositionally biased region" description="Polar residues" evidence="6">
    <location>
        <begin position="90"/>
        <end position="108"/>
    </location>
</feature>
<dbReference type="OrthoDB" id="3365060at2759"/>
<feature type="region of interest" description="Disordered" evidence="6">
    <location>
        <begin position="1"/>
        <end position="166"/>
    </location>
</feature>
<keyword evidence="9" id="KW-1185">Reference proteome</keyword>
<keyword evidence="2" id="KW-0653">Protein transport</keyword>
<keyword evidence="5" id="KW-0813">Transport</keyword>
<feature type="compositionally biased region" description="Polar residues" evidence="6">
    <location>
        <begin position="43"/>
        <end position="58"/>
    </location>
</feature>
<dbReference type="GO" id="GO:0005643">
    <property type="term" value="C:nuclear pore"/>
    <property type="evidence" value="ECO:0007669"/>
    <property type="project" value="UniProtKB-SubCell"/>
</dbReference>
<name>A0A550CLZ9_9AGAR</name>